<evidence type="ECO:0000313" key="2">
    <source>
        <dbReference type="Proteomes" id="UP000644699"/>
    </source>
</evidence>
<reference evidence="1" key="1">
    <citation type="journal article" date="2014" name="Int. J. Syst. Evol. Microbiol.">
        <title>Complete genome sequence of Corynebacterium casei LMG S-19264T (=DSM 44701T), isolated from a smear-ripened cheese.</title>
        <authorList>
            <consortium name="US DOE Joint Genome Institute (JGI-PGF)"/>
            <person name="Walter F."/>
            <person name="Albersmeier A."/>
            <person name="Kalinowski J."/>
            <person name="Ruckert C."/>
        </authorList>
    </citation>
    <scope>NUCLEOTIDE SEQUENCE</scope>
    <source>
        <strain evidence="1">CGMCC 1.15367</strain>
    </source>
</reference>
<dbReference type="EMBL" id="BMIQ01000003">
    <property type="protein sequence ID" value="GGE01524.1"/>
    <property type="molecule type" value="Genomic_DNA"/>
</dbReference>
<dbReference type="AlphaFoldDB" id="A0A916ZKU9"/>
<dbReference type="RefSeq" id="WP_188908177.1">
    <property type="nucleotide sequence ID" value="NZ_BMIQ01000003.1"/>
</dbReference>
<accession>A0A916ZKU9</accession>
<gene>
    <name evidence="1" type="ORF">GCM10011390_20520</name>
</gene>
<keyword evidence="2" id="KW-1185">Reference proteome</keyword>
<name>A0A916ZKU9_9HYPH</name>
<dbReference type="Proteomes" id="UP000644699">
    <property type="component" value="Unassembled WGS sequence"/>
</dbReference>
<evidence type="ECO:0000313" key="1">
    <source>
        <dbReference type="EMBL" id="GGE01524.1"/>
    </source>
</evidence>
<reference evidence="1" key="2">
    <citation type="submission" date="2020-09" db="EMBL/GenBank/DDBJ databases">
        <authorList>
            <person name="Sun Q."/>
            <person name="Zhou Y."/>
        </authorList>
    </citation>
    <scope>NUCLEOTIDE SEQUENCE</scope>
    <source>
        <strain evidence="1">CGMCC 1.15367</strain>
    </source>
</reference>
<comment type="caution">
    <text evidence="1">The sequence shown here is derived from an EMBL/GenBank/DDBJ whole genome shotgun (WGS) entry which is preliminary data.</text>
</comment>
<sequence>MVQRVRDFAEATRKNLGIGVTCDCGKRCVFPARNFSGFIAPGADIAALTWRCTWCRGAATARYVLLNIVDRESLAQWTPPAGMRRRH</sequence>
<protein>
    <submittedName>
        <fullName evidence="1">Uncharacterized protein</fullName>
    </submittedName>
</protein>
<proteinExistence type="predicted"/>
<organism evidence="1 2">
    <name type="scientific">Aureimonas endophytica</name>
    <dbReference type="NCBI Taxonomy" id="2027858"/>
    <lineage>
        <taxon>Bacteria</taxon>
        <taxon>Pseudomonadati</taxon>
        <taxon>Pseudomonadota</taxon>
        <taxon>Alphaproteobacteria</taxon>
        <taxon>Hyphomicrobiales</taxon>
        <taxon>Aurantimonadaceae</taxon>
        <taxon>Aureimonas</taxon>
    </lineage>
</organism>